<name>A0A0F9QU16_9ZZZZ</name>
<dbReference type="EMBL" id="LAZR01003595">
    <property type="protein sequence ID" value="KKN16636.1"/>
    <property type="molecule type" value="Genomic_DNA"/>
</dbReference>
<evidence type="ECO:0000313" key="1">
    <source>
        <dbReference type="EMBL" id="KKN16636.1"/>
    </source>
</evidence>
<organism evidence="1">
    <name type="scientific">marine sediment metagenome</name>
    <dbReference type="NCBI Taxonomy" id="412755"/>
    <lineage>
        <taxon>unclassified sequences</taxon>
        <taxon>metagenomes</taxon>
        <taxon>ecological metagenomes</taxon>
    </lineage>
</organism>
<reference evidence="1" key="1">
    <citation type="journal article" date="2015" name="Nature">
        <title>Complex archaea that bridge the gap between prokaryotes and eukaryotes.</title>
        <authorList>
            <person name="Spang A."/>
            <person name="Saw J.H."/>
            <person name="Jorgensen S.L."/>
            <person name="Zaremba-Niedzwiedzka K."/>
            <person name="Martijn J."/>
            <person name="Lind A.E."/>
            <person name="van Eijk R."/>
            <person name="Schleper C."/>
            <person name="Guy L."/>
            <person name="Ettema T.J."/>
        </authorList>
    </citation>
    <scope>NUCLEOTIDE SEQUENCE</scope>
</reference>
<protein>
    <submittedName>
        <fullName evidence="1">Uncharacterized protein</fullName>
    </submittedName>
</protein>
<comment type="caution">
    <text evidence="1">The sequence shown here is derived from an EMBL/GenBank/DDBJ whole genome shotgun (WGS) entry which is preliminary data.</text>
</comment>
<accession>A0A0F9QU16</accession>
<sequence>MSLIQQLGEDYKNLPAILEEYERGLEEVEPHLLIEGKNLEAANAEQAGWQLYYESRRADLYSLVKFFEAKTAAVRGMLFKKMNTYNQSLSDRQKDKYIDNEEKYLTQIEIYLEIKEVYEKYEAVCDAFRSRGYALNNITKIRVASLESVII</sequence>
<proteinExistence type="predicted"/>
<gene>
    <name evidence="1" type="ORF">LCGC14_0973900</name>
</gene>
<dbReference type="AlphaFoldDB" id="A0A0F9QU16"/>